<dbReference type="InterPro" id="IPR017850">
    <property type="entry name" value="Alkaline_phosphatase_core_sf"/>
</dbReference>
<dbReference type="EMBL" id="UINC01039605">
    <property type="protein sequence ID" value="SVB38326.1"/>
    <property type="molecule type" value="Genomic_DNA"/>
</dbReference>
<accession>A0A382DIM3</accession>
<dbReference type="SUPFAM" id="SSF53649">
    <property type="entry name" value="Alkaline phosphatase-like"/>
    <property type="match status" value="1"/>
</dbReference>
<organism evidence="1">
    <name type="scientific">marine metagenome</name>
    <dbReference type="NCBI Taxonomy" id="408172"/>
    <lineage>
        <taxon>unclassified sequences</taxon>
        <taxon>metagenomes</taxon>
        <taxon>ecological metagenomes</taxon>
    </lineage>
</organism>
<dbReference type="AlphaFoldDB" id="A0A382DIM3"/>
<dbReference type="PANTHER" id="PTHR43737:SF1">
    <property type="entry name" value="DUF1501 DOMAIN-CONTAINING PROTEIN"/>
    <property type="match status" value="1"/>
</dbReference>
<evidence type="ECO:0008006" key="2">
    <source>
        <dbReference type="Google" id="ProtNLM"/>
    </source>
</evidence>
<dbReference type="InterPro" id="IPR010869">
    <property type="entry name" value="DUF1501"/>
</dbReference>
<feature type="non-terminal residue" evidence="1">
    <location>
        <position position="1"/>
    </location>
</feature>
<reference evidence="1" key="1">
    <citation type="submission" date="2018-05" db="EMBL/GenBank/DDBJ databases">
        <authorList>
            <person name="Lanie J.A."/>
            <person name="Ng W.-L."/>
            <person name="Kazmierczak K.M."/>
            <person name="Andrzejewski T.M."/>
            <person name="Davidsen T.M."/>
            <person name="Wayne K.J."/>
            <person name="Tettelin H."/>
            <person name="Glass J.I."/>
            <person name="Rusch D."/>
            <person name="Podicherti R."/>
            <person name="Tsui H.-C.T."/>
            <person name="Winkler M.E."/>
        </authorList>
    </citation>
    <scope>NUCLEOTIDE SEQUENCE</scope>
</reference>
<dbReference type="Pfam" id="PF07394">
    <property type="entry name" value="DUF1501"/>
    <property type="match status" value="1"/>
</dbReference>
<proteinExistence type="predicted"/>
<gene>
    <name evidence="1" type="ORF">METZ01_LOCUS191180</name>
</gene>
<protein>
    <recommendedName>
        <fullName evidence="2">DUF1501 domain-containing protein</fullName>
    </recommendedName>
</protein>
<evidence type="ECO:0000313" key="1">
    <source>
        <dbReference type="EMBL" id="SVB38326.1"/>
    </source>
</evidence>
<name>A0A382DIM3_9ZZZZ</name>
<sequence>ANDRLRPRNNLPPAIVLPDRIVHRTGRTIPGQFGGQMGEQRAPWFLEASPFHSEHYGAYPDYLFHHAKGKLEDANLKFQAPNLTLPQGLDKGRFASRLELFRQLNRQRAFLETAAEVEQFDRYRQMAVSLLSDDKTQKAFDVLNVEDKLQERYGKNAFGWSLLMAAQLVEAGVSLVQVNLGNNEAWDTHGNAFPSLKNYLFPPTDRAVSALLDDLQSRGLLDETLIVMAGEFGRTPKISLLPKSYKLPGRDHWGAVQTVFFAGGGVRGGQVIGASDKLGGYPAADPQTPENLGATIYQALGIPPEMMWQDSAGRPHKIYHGEPIPGLMG</sequence>
<dbReference type="PANTHER" id="PTHR43737">
    <property type="entry name" value="BLL7424 PROTEIN"/>
    <property type="match status" value="1"/>
</dbReference>